<feature type="region of interest" description="Disordered" evidence="1">
    <location>
        <begin position="202"/>
        <end position="253"/>
    </location>
</feature>
<name>A0A1H4CC31_9BACT</name>
<feature type="compositionally biased region" description="Acidic residues" evidence="1">
    <location>
        <begin position="232"/>
        <end position="242"/>
    </location>
</feature>
<evidence type="ECO:0000313" key="2">
    <source>
        <dbReference type="EMBL" id="SEA57873.1"/>
    </source>
</evidence>
<dbReference type="Proteomes" id="UP000199656">
    <property type="component" value="Unassembled WGS sequence"/>
</dbReference>
<evidence type="ECO:0000313" key="3">
    <source>
        <dbReference type="Proteomes" id="UP000199656"/>
    </source>
</evidence>
<dbReference type="RefSeq" id="WP_089762100.1">
    <property type="nucleotide sequence ID" value="NZ_BKAT01000007.1"/>
</dbReference>
<protein>
    <submittedName>
        <fullName evidence="2">Uncharacterized protein</fullName>
    </submittedName>
</protein>
<keyword evidence="3" id="KW-1185">Reference proteome</keyword>
<dbReference type="OrthoDB" id="672188at2"/>
<sequence length="462" mass="51150">MFKINRTLLAYGLCVIITCLSSCLKEYSLPKAQDDLIEDAKKWYAAVPHTTGEPNWDQAKILKDSSNTLTITVSYPFKNGLNNGSKSIRKIVISKTQTGFKGHLLVIIAEPMYSKYHYAFRPSNFTGLSGRYDLNMNFQYGNYYVKGKRKYSASFRTFQNEKAYKESAQATRDCVYLQDTYVDADGVFTVYGYSVCREDGSGDGGGTLPPPWDGGIGGGGGTPGGGPGPGGIDDEEPWDEDPNNSADPEPSKVTTLVCDLDNPCLQQAFDLALDGKLTNLIKTVVVGMFGGNNSNIDVIYREKHSSAFLPGVLGEYDNTESHLRFTDQLHSSGPLVGEIFINLNVDELPKKPKEVIVTTILHESLHAYLRQEGILFDNSWVNQHEMMAAQYADKIADALQEIFPNLSRTDSEALGWLGLQSTIQWSSNMIKDLNNKDQKFRDFIAPVLDYQEGRKGTPSGCQ</sequence>
<gene>
    <name evidence="2" type="ORF">SAMN05660909_02534</name>
</gene>
<feature type="compositionally biased region" description="Gly residues" evidence="1">
    <location>
        <begin position="214"/>
        <end position="231"/>
    </location>
</feature>
<organism evidence="2 3">
    <name type="scientific">Chitinophaga terrae</name>
    <name type="common">ex Kim and Jung 2007</name>
    <dbReference type="NCBI Taxonomy" id="408074"/>
    <lineage>
        <taxon>Bacteria</taxon>
        <taxon>Pseudomonadati</taxon>
        <taxon>Bacteroidota</taxon>
        <taxon>Chitinophagia</taxon>
        <taxon>Chitinophagales</taxon>
        <taxon>Chitinophagaceae</taxon>
        <taxon>Chitinophaga</taxon>
    </lineage>
</organism>
<proteinExistence type="predicted"/>
<dbReference type="EMBL" id="FNRL01000010">
    <property type="protein sequence ID" value="SEA57873.1"/>
    <property type="molecule type" value="Genomic_DNA"/>
</dbReference>
<evidence type="ECO:0000256" key="1">
    <source>
        <dbReference type="SAM" id="MobiDB-lite"/>
    </source>
</evidence>
<accession>A0A1H4CC31</accession>
<dbReference type="STRING" id="408074.SAMN05660909_02534"/>
<reference evidence="3" key="1">
    <citation type="submission" date="2016-10" db="EMBL/GenBank/DDBJ databases">
        <authorList>
            <person name="Varghese N."/>
            <person name="Submissions S."/>
        </authorList>
    </citation>
    <scope>NUCLEOTIDE SEQUENCE [LARGE SCALE GENOMIC DNA]</scope>
    <source>
        <strain evidence="3">DSM 23920</strain>
    </source>
</reference>
<dbReference type="AlphaFoldDB" id="A0A1H4CC31"/>